<dbReference type="Proteomes" id="UP000325315">
    <property type="component" value="Unassembled WGS sequence"/>
</dbReference>
<gene>
    <name evidence="2" type="ORF">EPI10_030238</name>
</gene>
<dbReference type="Pfam" id="PF03140">
    <property type="entry name" value="DUF247"/>
    <property type="match status" value="1"/>
</dbReference>
<dbReference type="OrthoDB" id="1001983at2759"/>
<evidence type="ECO:0000256" key="1">
    <source>
        <dbReference type="SAM" id="MobiDB-lite"/>
    </source>
</evidence>
<dbReference type="PANTHER" id="PTHR31170">
    <property type="entry name" value="BNAC04G53230D PROTEIN"/>
    <property type="match status" value="1"/>
</dbReference>
<accession>A0A5B6WZV3</accession>
<dbReference type="AlphaFoldDB" id="A0A5B6WZV3"/>
<dbReference type="PANTHER" id="PTHR31170:SF25">
    <property type="entry name" value="BNAA09G04570D PROTEIN"/>
    <property type="match status" value="1"/>
</dbReference>
<organism evidence="2 3">
    <name type="scientific">Gossypium australe</name>
    <dbReference type="NCBI Taxonomy" id="47621"/>
    <lineage>
        <taxon>Eukaryota</taxon>
        <taxon>Viridiplantae</taxon>
        <taxon>Streptophyta</taxon>
        <taxon>Embryophyta</taxon>
        <taxon>Tracheophyta</taxon>
        <taxon>Spermatophyta</taxon>
        <taxon>Magnoliopsida</taxon>
        <taxon>eudicotyledons</taxon>
        <taxon>Gunneridae</taxon>
        <taxon>Pentapetalae</taxon>
        <taxon>rosids</taxon>
        <taxon>malvids</taxon>
        <taxon>Malvales</taxon>
        <taxon>Malvaceae</taxon>
        <taxon>Malvoideae</taxon>
        <taxon>Gossypium</taxon>
    </lineage>
</organism>
<dbReference type="EMBL" id="SMMG02000001">
    <property type="protein sequence ID" value="KAA3486315.1"/>
    <property type="molecule type" value="Genomic_DNA"/>
</dbReference>
<evidence type="ECO:0000313" key="3">
    <source>
        <dbReference type="Proteomes" id="UP000325315"/>
    </source>
</evidence>
<feature type="region of interest" description="Disordered" evidence="1">
    <location>
        <begin position="110"/>
        <end position="133"/>
    </location>
</feature>
<reference evidence="3" key="1">
    <citation type="journal article" date="2019" name="Plant Biotechnol. J.">
        <title>Genome sequencing of the Australian wild diploid species Gossypium australe highlights disease resistance and delayed gland morphogenesis.</title>
        <authorList>
            <person name="Cai Y."/>
            <person name="Cai X."/>
            <person name="Wang Q."/>
            <person name="Wang P."/>
            <person name="Zhang Y."/>
            <person name="Cai C."/>
            <person name="Xu Y."/>
            <person name="Wang K."/>
            <person name="Zhou Z."/>
            <person name="Wang C."/>
            <person name="Geng S."/>
            <person name="Li B."/>
            <person name="Dong Q."/>
            <person name="Hou Y."/>
            <person name="Wang H."/>
            <person name="Ai P."/>
            <person name="Liu Z."/>
            <person name="Yi F."/>
            <person name="Sun M."/>
            <person name="An G."/>
            <person name="Cheng J."/>
            <person name="Zhang Y."/>
            <person name="Shi Q."/>
            <person name="Xie Y."/>
            <person name="Shi X."/>
            <person name="Chang Y."/>
            <person name="Huang F."/>
            <person name="Chen Y."/>
            <person name="Hong S."/>
            <person name="Mi L."/>
            <person name="Sun Q."/>
            <person name="Zhang L."/>
            <person name="Zhou B."/>
            <person name="Peng R."/>
            <person name="Zhang X."/>
            <person name="Liu F."/>
        </authorList>
    </citation>
    <scope>NUCLEOTIDE SEQUENCE [LARGE SCALE GENOMIC DNA]</scope>
    <source>
        <strain evidence="3">cv. PA1801</strain>
    </source>
</reference>
<keyword evidence="3" id="KW-1185">Reference proteome</keyword>
<evidence type="ECO:0000313" key="2">
    <source>
        <dbReference type="EMBL" id="KAA3486315.1"/>
    </source>
</evidence>
<sequence length="206" mass="23777">MGRSSLEMTLSYFDIEKGYVDFEYGLSCFQEKMISKNNDLATTATIRVQLSTVNPPSQEEPHLVRMEGFKKRQFENIIEKTYLGLHQFREAMKHLEGKTRKCYEQPLHPDLEISGDSGSADSGAEEMTEARRPSSRSLIYSAIELEDAGIHFFGVSIQNMQNQEKGKMNMFDMEFDNDTKELKIPTLNVDHSTERTFQNYMAYEQL</sequence>
<proteinExistence type="predicted"/>
<comment type="caution">
    <text evidence="2">The sequence shown here is derived from an EMBL/GenBank/DDBJ whole genome shotgun (WGS) entry which is preliminary data.</text>
</comment>
<name>A0A5B6WZV3_9ROSI</name>
<dbReference type="InterPro" id="IPR004158">
    <property type="entry name" value="DUF247_pln"/>
</dbReference>
<protein>
    <submittedName>
        <fullName evidence="2">UPF0481 protein isoform X4</fullName>
    </submittedName>
</protein>